<name>F6HC86_VITVI</name>
<dbReference type="AlphaFoldDB" id="F6HC86"/>
<dbReference type="Proteomes" id="UP000009183">
    <property type="component" value="Chromosome 13"/>
</dbReference>
<feature type="region of interest" description="Disordered" evidence="1">
    <location>
        <begin position="1"/>
        <end position="25"/>
    </location>
</feature>
<gene>
    <name evidence="2" type="ordered locus">VIT_13s0067g01610</name>
</gene>
<protein>
    <submittedName>
        <fullName evidence="2">Uncharacterized protein</fullName>
    </submittedName>
</protein>
<dbReference type="EMBL" id="FN595514">
    <property type="protein sequence ID" value="CCB49840.1"/>
    <property type="molecule type" value="Genomic_DNA"/>
</dbReference>
<keyword evidence="3" id="KW-1185">Reference proteome</keyword>
<evidence type="ECO:0000313" key="2">
    <source>
        <dbReference type="EMBL" id="CCB49840.1"/>
    </source>
</evidence>
<reference evidence="3" key="1">
    <citation type="journal article" date="2007" name="Nature">
        <title>The grapevine genome sequence suggests ancestral hexaploidization in major angiosperm phyla.</title>
        <authorList>
            <consortium name="The French-Italian Public Consortium for Grapevine Genome Characterization."/>
            <person name="Jaillon O."/>
            <person name="Aury J.-M."/>
            <person name="Noel B."/>
            <person name="Policriti A."/>
            <person name="Clepet C."/>
            <person name="Casagrande A."/>
            <person name="Choisne N."/>
            <person name="Aubourg S."/>
            <person name="Vitulo N."/>
            <person name="Jubin C."/>
            <person name="Vezzi A."/>
            <person name="Legeai F."/>
            <person name="Hugueney P."/>
            <person name="Dasilva C."/>
            <person name="Horner D."/>
            <person name="Mica E."/>
            <person name="Jublot D."/>
            <person name="Poulain J."/>
            <person name="Bruyere C."/>
            <person name="Billault A."/>
            <person name="Segurens B."/>
            <person name="Gouyvenoux M."/>
            <person name="Ugarte E."/>
            <person name="Cattonaro F."/>
            <person name="Anthouard V."/>
            <person name="Vico V."/>
            <person name="Del Fabbro C."/>
            <person name="Alaux M."/>
            <person name="Di Gaspero G."/>
            <person name="Dumas V."/>
            <person name="Felice N."/>
            <person name="Paillard S."/>
            <person name="Juman I."/>
            <person name="Moroldo M."/>
            <person name="Scalabrin S."/>
            <person name="Canaguier A."/>
            <person name="Le Clainche I."/>
            <person name="Malacrida G."/>
            <person name="Durand E."/>
            <person name="Pesole G."/>
            <person name="Laucou V."/>
            <person name="Chatelet P."/>
            <person name="Merdinoglu D."/>
            <person name="Delledonne M."/>
            <person name="Pezzotti M."/>
            <person name="Lecharny A."/>
            <person name="Scarpelli C."/>
            <person name="Artiguenave F."/>
            <person name="Pe M.E."/>
            <person name="Valle G."/>
            <person name="Morgante M."/>
            <person name="Caboche M."/>
            <person name="Adam-Blondon A.-F."/>
            <person name="Weissenbach J."/>
            <person name="Quetier F."/>
            <person name="Wincker P."/>
        </authorList>
    </citation>
    <scope>NUCLEOTIDE SEQUENCE [LARGE SCALE GENOMIC DNA]</scope>
    <source>
        <strain evidence="3">cv. Pinot noir / PN40024</strain>
    </source>
</reference>
<accession>F6HC86</accession>
<dbReference type="InParanoid" id="F6HC86"/>
<dbReference type="HOGENOM" id="CLU_2065759_0_0_1"/>
<organism evidence="2 3">
    <name type="scientific">Vitis vinifera</name>
    <name type="common">Grape</name>
    <dbReference type="NCBI Taxonomy" id="29760"/>
    <lineage>
        <taxon>Eukaryota</taxon>
        <taxon>Viridiplantae</taxon>
        <taxon>Streptophyta</taxon>
        <taxon>Embryophyta</taxon>
        <taxon>Tracheophyta</taxon>
        <taxon>Spermatophyta</taxon>
        <taxon>Magnoliopsida</taxon>
        <taxon>eudicotyledons</taxon>
        <taxon>Gunneridae</taxon>
        <taxon>Pentapetalae</taxon>
        <taxon>rosids</taxon>
        <taxon>Vitales</taxon>
        <taxon>Vitaceae</taxon>
        <taxon>Viteae</taxon>
        <taxon>Vitis</taxon>
    </lineage>
</organism>
<evidence type="ECO:0000313" key="3">
    <source>
        <dbReference type="Proteomes" id="UP000009183"/>
    </source>
</evidence>
<proteinExistence type="predicted"/>
<feature type="compositionally biased region" description="Polar residues" evidence="1">
    <location>
        <begin position="91"/>
        <end position="108"/>
    </location>
</feature>
<sequence>MNTRIDHARMRIKTSTRSDHDARKYIPRWRTNMRYQEGGLGLGSEFKPKPKAKTNTKLGLVPYLKPKPNLHLLPSFPSRLASARSPPPRGGSQQPTPANTSQHQSALAPTNFEKFSESS</sequence>
<evidence type="ECO:0000256" key="1">
    <source>
        <dbReference type="SAM" id="MobiDB-lite"/>
    </source>
</evidence>
<feature type="compositionally biased region" description="Low complexity" evidence="1">
    <location>
        <begin position="74"/>
        <end position="84"/>
    </location>
</feature>
<dbReference type="PaxDb" id="29760-VIT_13s0067g01610.t01"/>
<feature type="region of interest" description="Disordered" evidence="1">
    <location>
        <begin position="68"/>
        <end position="119"/>
    </location>
</feature>